<dbReference type="InterPro" id="IPR002347">
    <property type="entry name" value="SDR_fam"/>
</dbReference>
<keyword evidence="3" id="KW-1185">Reference proteome</keyword>
<gene>
    <name evidence="2" type="ORF">NM04_10255</name>
</gene>
<dbReference type="AlphaFoldDB" id="A0A422QLM4"/>
<dbReference type="RefSeq" id="WP_123069441.1">
    <property type="nucleotide sequence ID" value="NZ_JSAB01000083.1"/>
</dbReference>
<dbReference type="PANTHER" id="PTHR42879">
    <property type="entry name" value="3-OXOACYL-(ACYL-CARRIER-PROTEIN) REDUCTASE"/>
    <property type="match status" value="1"/>
</dbReference>
<sequence>MNTSTAQHKIALVFGGSRGIGAGIALRLAQEGADVVLTYAAAAAKANEVVAAIEAQGREALAIQADSGNADDLQSAVRQAVKRFGRIDIVVVAAGILHVADVAEFSIDNLDRMLDVNVRGVYLAIKAALPHMGEGGRIVTIGSNVAERSSHPGSSVYAMTKGAVAVMVKGLAVDLAPRGITINNIQPGPIATDMTADMLEMITPLIPMKRVGQPAEIGGLVAYLTGPDSGYMTGASLTIDGGMSL</sequence>
<evidence type="ECO:0000313" key="3">
    <source>
        <dbReference type="Proteomes" id="UP000283254"/>
    </source>
</evidence>
<dbReference type="PRINTS" id="PR00081">
    <property type="entry name" value="GDHRDH"/>
</dbReference>
<dbReference type="PANTHER" id="PTHR42879:SF2">
    <property type="entry name" value="3-OXOACYL-[ACYL-CARRIER-PROTEIN] REDUCTASE FABG"/>
    <property type="match status" value="1"/>
</dbReference>
<evidence type="ECO:0000313" key="2">
    <source>
        <dbReference type="EMBL" id="RNF30866.1"/>
    </source>
</evidence>
<dbReference type="CDD" id="cd05233">
    <property type="entry name" value="SDR_c"/>
    <property type="match status" value="1"/>
</dbReference>
<comment type="similarity">
    <text evidence="1">Belongs to the short-chain dehydrogenases/reductases (SDR) family.</text>
</comment>
<reference evidence="2" key="1">
    <citation type="submission" date="2014-10" db="EMBL/GenBank/DDBJ databases">
        <title>Massilia sp. genome.</title>
        <authorList>
            <person name="Xu B."/>
            <person name="Dai L."/>
            <person name="Huang Z."/>
        </authorList>
    </citation>
    <scope>NUCLEOTIDE SEQUENCE [LARGE SCALE GENOMIC DNA]</scope>
    <source>
        <strain evidence="2">CFS-1</strain>
    </source>
</reference>
<comment type="caution">
    <text evidence="2">The sequence shown here is derived from an EMBL/GenBank/DDBJ whole genome shotgun (WGS) entry which is preliminary data.</text>
</comment>
<organism evidence="2 3">
    <name type="scientific">Massilia aurea</name>
    <dbReference type="NCBI Taxonomy" id="373040"/>
    <lineage>
        <taxon>Bacteria</taxon>
        <taxon>Pseudomonadati</taxon>
        <taxon>Pseudomonadota</taxon>
        <taxon>Betaproteobacteria</taxon>
        <taxon>Burkholderiales</taxon>
        <taxon>Oxalobacteraceae</taxon>
        <taxon>Telluria group</taxon>
        <taxon>Massilia</taxon>
    </lineage>
</organism>
<dbReference type="Pfam" id="PF13561">
    <property type="entry name" value="adh_short_C2"/>
    <property type="match status" value="1"/>
</dbReference>
<dbReference type="OrthoDB" id="9803333at2"/>
<evidence type="ECO:0000256" key="1">
    <source>
        <dbReference type="ARBA" id="ARBA00006484"/>
    </source>
</evidence>
<name>A0A422QLM4_9BURK</name>
<dbReference type="PROSITE" id="PS00061">
    <property type="entry name" value="ADH_SHORT"/>
    <property type="match status" value="1"/>
</dbReference>
<dbReference type="PRINTS" id="PR00080">
    <property type="entry name" value="SDRFAMILY"/>
</dbReference>
<dbReference type="InterPro" id="IPR020904">
    <property type="entry name" value="Sc_DH/Rdtase_CS"/>
</dbReference>
<dbReference type="InterPro" id="IPR036291">
    <property type="entry name" value="NAD(P)-bd_dom_sf"/>
</dbReference>
<dbReference type="GO" id="GO:0032787">
    <property type="term" value="P:monocarboxylic acid metabolic process"/>
    <property type="evidence" value="ECO:0007669"/>
    <property type="project" value="UniProtKB-ARBA"/>
</dbReference>
<proteinExistence type="inferred from homology"/>
<dbReference type="Proteomes" id="UP000283254">
    <property type="component" value="Unassembled WGS sequence"/>
</dbReference>
<dbReference type="FunFam" id="3.40.50.720:FF:000084">
    <property type="entry name" value="Short-chain dehydrogenase reductase"/>
    <property type="match status" value="1"/>
</dbReference>
<protein>
    <submittedName>
        <fullName evidence="2">Oxidoreductase</fullName>
    </submittedName>
</protein>
<dbReference type="EMBL" id="JSAB01000083">
    <property type="protein sequence ID" value="RNF30866.1"/>
    <property type="molecule type" value="Genomic_DNA"/>
</dbReference>
<dbReference type="SUPFAM" id="SSF51735">
    <property type="entry name" value="NAD(P)-binding Rossmann-fold domains"/>
    <property type="match status" value="1"/>
</dbReference>
<dbReference type="InterPro" id="IPR050259">
    <property type="entry name" value="SDR"/>
</dbReference>
<accession>A0A422QLM4</accession>
<dbReference type="Gene3D" id="3.40.50.720">
    <property type="entry name" value="NAD(P)-binding Rossmann-like Domain"/>
    <property type="match status" value="1"/>
</dbReference>